<gene>
    <name evidence="1" type="ORF">CA984_27495</name>
</gene>
<keyword evidence="2" id="KW-1185">Reference proteome</keyword>
<proteinExistence type="predicted"/>
<name>A0A243REG1_9ACTN</name>
<dbReference type="Proteomes" id="UP000194761">
    <property type="component" value="Unassembled WGS sequence"/>
</dbReference>
<evidence type="ECO:0000313" key="2">
    <source>
        <dbReference type="Proteomes" id="UP000194761"/>
    </source>
</evidence>
<dbReference type="RefSeq" id="WP_086576443.1">
    <property type="nucleotide sequence ID" value="NZ_NGFP01000148.1"/>
</dbReference>
<sequence length="105" mass="11585">MSRRNITELSTIEFTGSLGAAFHAYGKQLTGLAERWGTELEIAAVDAEAAMSSMKGHALLFGLDSKVRARRVAKRLKRAQVLAAALAEQGENFHRTYRKHFIPNA</sequence>
<accession>A0A243REG1</accession>
<dbReference type="EMBL" id="NGFP01000148">
    <property type="protein sequence ID" value="OUC93115.1"/>
    <property type="molecule type" value="Genomic_DNA"/>
</dbReference>
<dbReference type="AlphaFoldDB" id="A0A243REG1"/>
<reference evidence="1 2" key="1">
    <citation type="submission" date="2017-05" db="EMBL/GenBank/DDBJ databases">
        <title>Biotechnological potential of actinobacteria isolated from South African environments.</title>
        <authorList>
            <person name="Le Roes-Hill M."/>
            <person name="Prins A."/>
            <person name="Durrell K.A."/>
        </authorList>
    </citation>
    <scope>NUCLEOTIDE SEQUENCE [LARGE SCALE GENOMIC DNA]</scope>
    <source>
        <strain evidence="1">M26</strain>
    </source>
</reference>
<comment type="caution">
    <text evidence="1">The sequence shown here is derived from an EMBL/GenBank/DDBJ whole genome shotgun (WGS) entry which is preliminary data.</text>
</comment>
<protein>
    <submittedName>
        <fullName evidence="1">Uncharacterized protein</fullName>
    </submittedName>
</protein>
<organism evidence="1 2">
    <name type="scientific">Streptosporangium minutum</name>
    <dbReference type="NCBI Taxonomy" id="569862"/>
    <lineage>
        <taxon>Bacteria</taxon>
        <taxon>Bacillati</taxon>
        <taxon>Actinomycetota</taxon>
        <taxon>Actinomycetes</taxon>
        <taxon>Streptosporangiales</taxon>
        <taxon>Streptosporangiaceae</taxon>
        <taxon>Streptosporangium</taxon>
    </lineage>
</organism>
<evidence type="ECO:0000313" key="1">
    <source>
        <dbReference type="EMBL" id="OUC93115.1"/>
    </source>
</evidence>